<organism evidence="1 2">
    <name type="scientific">Cannabis sativa</name>
    <name type="common">Hemp</name>
    <name type="synonym">Marijuana</name>
    <dbReference type="NCBI Taxonomy" id="3483"/>
    <lineage>
        <taxon>Eukaryota</taxon>
        <taxon>Viridiplantae</taxon>
        <taxon>Streptophyta</taxon>
        <taxon>Embryophyta</taxon>
        <taxon>Tracheophyta</taxon>
        <taxon>Spermatophyta</taxon>
        <taxon>Magnoliopsida</taxon>
        <taxon>eudicotyledons</taxon>
        <taxon>Gunneridae</taxon>
        <taxon>Pentapetalae</taxon>
        <taxon>rosids</taxon>
        <taxon>fabids</taxon>
        <taxon>Rosales</taxon>
        <taxon>Cannabaceae</taxon>
        <taxon>Cannabis</taxon>
    </lineage>
</organism>
<dbReference type="EMBL" id="JAATIP010000046">
    <property type="protein sequence ID" value="KAF4384969.1"/>
    <property type="molecule type" value="Genomic_DNA"/>
</dbReference>
<reference evidence="1 2" key="1">
    <citation type="journal article" date="2020" name="bioRxiv">
        <title>Sequence and annotation of 42 cannabis genomes reveals extensive copy number variation in cannabinoid synthesis and pathogen resistance genes.</title>
        <authorList>
            <person name="Mckernan K.J."/>
            <person name="Helbert Y."/>
            <person name="Kane L.T."/>
            <person name="Ebling H."/>
            <person name="Zhang L."/>
            <person name="Liu B."/>
            <person name="Eaton Z."/>
            <person name="Mclaughlin S."/>
            <person name="Kingan S."/>
            <person name="Baybayan P."/>
            <person name="Concepcion G."/>
            <person name="Jordan M."/>
            <person name="Riva A."/>
            <person name="Barbazuk W."/>
            <person name="Harkins T."/>
        </authorList>
    </citation>
    <scope>NUCLEOTIDE SEQUENCE [LARGE SCALE GENOMIC DNA]</scope>
    <source>
        <strain evidence="2">cv. Jamaican Lion 4</strain>
        <tissue evidence="1">Leaf</tissue>
    </source>
</reference>
<evidence type="ECO:0000313" key="2">
    <source>
        <dbReference type="Proteomes" id="UP000525078"/>
    </source>
</evidence>
<evidence type="ECO:0000313" key="1">
    <source>
        <dbReference type="EMBL" id="KAF4384969.1"/>
    </source>
</evidence>
<dbReference type="Proteomes" id="UP000525078">
    <property type="component" value="Unassembled WGS sequence"/>
</dbReference>
<proteinExistence type="predicted"/>
<feature type="non-terminal residue" evidence="1">
    <location>
        <position position="1"/>
    </location>
</feature>
<sequence>VPTVHDLTLNHLFEFSLAKEATPPSSSKLLHPPLILSNLTRSPSRQQWHFSSPPPVSGGLSVGGGRFEKLVELRLAQESGSYLSSCPISSQTVMEDEIINRMDVLNTQRRDRSTEVGLSTKKRGEFEGNHWKWPLIMTAAILEISRCSPPIQVNGSLTLTLHPALCLMRSWIQATHAR</sequence>
<dbReference type="AlphaFoldDB" id="A0A7J6GSC0"/>
<accession>A0A7J6GSC0</accession>
<protein>
    <submittedName>
        <fullName evidence="1">Uncharacterized protein</fullName>
    </submittedName>
</protein>
<comment type="caution">
    <text evidence="1">The sequence shown here is derived from an EMBL/GenBank/DDBJ whole genome shotgun (WGS) entry which is preliminary data.</text>
</comment>
<name>A0A7J6GSC0_CANSA</name>
<gene>
    <name evidence="1" type="ORF">F8388_010567</name>
</gene>